<accession>A0A370TVI7</accession>
<name>A0A370TVI7_9HELO</name>
<comment type="caution">
    <text evidence="2">The sequence shown here is derived from an EMBL/GenBank/DDBJ whole genome shotgun (WGS) entry which is preliminary data.</text>
</comment>
<keyword evidence="3" id="KW-1185">Reference proteome</keyword>
<dbReference type="GeneID" id="43596667"/>
<organism evidence="2 3">
    <name type="scientific">Venustampulla echinocandica</name>
    <dbReference type="NCBI Taxonomy" id="2656787"/>
    <lineage>
        <taxon>Eukaryota</taxon>
        <taxon>Fungi</taxon>
        <taxon>Dikarya</taxon>
        <taxon>Ascomycota</taxon>
        <taxon>Pezizomycotina</taxon>
        <taxon>Leotiomycetes</taxon>
        <taxon>Helotiales</taxon>
        <taxon>Pleuroascaceae</taxon>
        <taxon>Venustampulla</taxon>
    </lineage>
</organism>
<dbReference type="AlphaFoldDB" id="A0A370TVI7"/>
<evidence type="ECO:0000256" key="1">
    <source>
        <dbReference type="SAM" id="MobiDB-lite"/>
    </source>
</evidence>
<dbReference type="RefSeq" id="XP_031872134.1">
    <property type="nucleotide sequence ID" value="XM_032012441.1"/>
</dbReference>
<protein>
    <submittedName>
        <fullName evidence="2">Uncharacterized protein</fullName>
    </submittedName>
</protein>
<gene>
    <name evidence="2" type="ORF">BP5553_03818</name>
</gene>
<proteinExistence type="predicted"/>
<feature type="region of interest" description="Disordered" evidence="1">
    <location>
        <begin position="24"/>
        <end position="54"/>
    </location>
</feature>
<reference evidence="2 3" key="1">
    <citation type="journal article" date="2018" name="IMA Fungus">
        <title>IMA Genome-F 9: Draft genome sequence of Annulohypoxylon stygium, Aspergillus mulundensis, Berkeleyomyces basicola (syn. Thielaviopsis basicola), Ceratocystis smalleyi, two Cercospora beticola strains, Coleophoma cylindrospora, Fusarium fracticaudum, Phialophora cf. hyalina, and Morchella septimelata.</title>
        <authorList>
            <person name="Wingfield B.D."/>
            <person name="Bills G.F."/>
            <person name="Dong Y."/>
            <person name="Huang W."/>
            <person name="Nel W.J."/>
            <person name="Swalarsk-Parry B.S."/>
            <person name="Vaghefi N."/>
            <person name="Wilken P.M."/>
            <person name="An Z."/>
            <person name="de Beer Z.W."/>
            <person name="De Vos L."/>
            <person name="Chen L."/>
            <person name="Duong T.A."/>
            <person name="Gao Y."/>
            <person name="Hammerbacher A."/>
            <person name="Kikkert J.R."/>
            <person name="Li Y."/>
            <person name="Li H."/>
            <person name="Li K."/>
            <person name="Li Q."/>
            <person name="Liu X."/>
            <person name="Ma X."/>
            <person name="Naidoo K."/>
            <person name="Pethybridge S.J."/>
            <person name="Sun J."/>
            <person name="Steenkamp E.T."/>
            <person name="van der Nest M.A."/>
            <person name="van Wyk S."/>
            <person name="Wingfield M.J."/>
            <person name="Xiong C."/>
            <person name="Yue Q."/>
            <person name="Zhang X."/>
        </authorList>
    </citation>
    <scope>NUCLEOTIDE SEQUENCE [LARGE SCALE GENOMIC DNA]</scope>
    <source>
        <strain evidence="2 3">BP 5553</strain>
    </source>
</reference>
<dbReference type="Proteomes" id="UP000254866">
    <property type="component" value="Unassembled WGS sequence"/>
</dbReference>
<evidence type="ECO:0000313" key="2">
    <source>
        <dbReference type="EMBL" id="RDL39478.1"/>
    </source>
</evidence>
<dbReference type="EMBL" id="NPIC01000002">
    <property type="protein sequence ID" value="RDL39478.1"/>
    <property type="molecule type" value="Genomic_DNA"/>
</dbReference>
<evidence type="ECO:0000313" key="3">
    <source>
        <dbReference type="Proteomes" id="UP000254866"/>
    </source>
</evidence>
<sequence length="99" mass="10947">MANTTNQTFLSINESITSDKWVPGLYPLDKGTDGQAQNDESAPKGVTGNGQSLVELENTNYPDFDRDRENQEGDFEDGCDVFEGFDNETAAWKAVFCEV</sequence>